<comment type="caution">
    <text evidence="7">The sequence shown here is derived from an EMBL/GenBank/DDBJ whole genome shotgun (WGS) entry which is preliminary data.</text>
</comment>
<dbReference type="RefSeq" id="WP_198128478.1">
    <property type="nucleotide sequence ID" value="NZ_JAECZC010000102.1"/>
</dbReference>
<keyword evidence="1" id="KW-0805">Transcription regulation</keyword>
<dbReference type="Proteomes" id="UP000632766">
    <property type="component" value="Unassembled WGS sequence"/>
</dbReference>
<dbReference type="NCBIfam" id="TIGR02937">
    <property type="entry name" value="sigma70-ECF"/>
    <property type="match status" value="1"/>
</dbReference>
<evidence type="ECO:0000256" key="1">
    <source>
        <dbReference type="ARBA" id="ARBA00023015"/>
    </source>
</evidence>
<dbReference type="EMBL" id="JAECZC010000102">
    <property type="protein sequence ID" value="MBH8566744.1"/>
    <property type="molecule type" value="Genomic_DNA"/>
</dbReference>
<keyword evidence="3" id="KW-0238">DNA-binding</keyword>
<dbReference type="InterPro" id="IPR013324">
    <property type="entry name" value="RNA_pol_sigma_r3/r4-like"/>
</dbReference>
<sequence length="282" mass="31927">MKEIFELFYETRNLTLRNLLVELNIGLARKVAHRMKDSCNIGYQDLFELATMGLIKAVERYNPNQKYFTSFALPYIKGEIQHFLRDKASPVRIPRGLHEMNSHIKKARNTLSNELSRHPSDAEVALFLGISKAEVKEAQAASQSQKYIWSLDSKLDDTDDLTLGDTLVGCESPQNRSEEILEKLKDAIASLDNPAINLVYLQGKQPKEVQKLLKLTQAQTNALLWQGMEELARLDICDLDEAVQIASESEELGNFELSVGYLLPTDSKAWFHDWLFGQLAAA</sequence>
<dbReference type="AlphaFoldDB" id="A0A8J7I1T1"/>
<accession>A0A8J7I1T1</accession>
<dbReference type="InterPro" id="IPR007627">
    <property type="entry name" value="RNA_pol_sigma70_r2"/>
</dbReference>
<evidence type="ECO:0000313" key="8">
    <source>
        <dbReference type="Proteomes" id="UP000632766"/>
    </source>
</evidence>
<dbReference type="InterPro" id="IPR013325">
    <property type="entry name" value="RNA_pol_sigma_r2"/>
</dbReference>
<proteinExistence type="predicted"/>
<dbReference type="SUPFAM" id="SSF88659">
    <property type="entry name" value="Sigma3 and sigma4 domains of RNA polymerase sigma factors"/>
    <property type="match status" value="1"/>
</dbReference>
<keyword evidence="8" id="KW-1185">Reference proteome</keyword>
<gene>
    <name evidence="7" type="ORF">I8748_32110</name>
</gene>
<evidence type="ECO:0000256" key="3">
    <source>
        <dbReference type="ARBA" id="ARBA00023125"/>
    </source>
</evidence>
<evidence type="ECO:0000313" key="7">
    <source>
        <dbReference type="EMBL" id="MBH8566744.1"/>
    </source>
</evidence>
<evidence type="ECO:0000256" key="4">
    <source>
        <dbReference type="ARBA" id="ARBA00023163"/>
    </source>
</evidence>
<feature type="domain" description="RNA polymerase sigma-70 region 2" evidence="6">
    <location>
        <begin position="20"/>
        <end position="88"/>
    </location>
</feature>
<dbReference type="GO" id="GO:0016987">
    <property type="term" value="F:sigma factor activity"/>
    <property type="evidence" value="ECO:0007669"/>
    <property type="project" value="UniProtKB-KW"/>
</dbReference>
<dbReference type="SUPFAM" id="SSF88946">
    <property type="entry name" value="Sigma2 domain of RNA polymerase sigma factors"/>
    <property type="match status" value="1"/>
</dbReference>
<keyword evidence="4" id="KW-0804">Transcription</keyword>
<dbReference type="PANTHER" id="PTHR30385">
    <property type="entry name" value="SIGMA FACTOR F FLAGELLAR"/>
    <property type="match status" value="1"/>
</dbReference>
<evidence type="ECO:0000259" key="6">
    <source>
        <dbReference type="Pfam" id="PF04542"/>
    </source>
</evidence>
<dbReference type="Pfam" id="PF04539">
    <property type="entry name" value="Sigma70_r3"/>
    <property type="match status" value="1"/>
</dbReference>
<feature type="domain" description="RNA polymerase sigma-70 region 3" evidence="5">
    <location>
        <begin position="102"/>
        <end position="167"/>
    </location>
</feature>
<dbReference type="Gene3D" id="1.10.1740.10">
    <property type="match status" value="1"/>
</dbReference>
<keyword evidence="2" id="KW-0731">Sigma factor</keyword>
<protein>
    <submittedName>
        <fullName evidence="7">Sigma-70 family RNA polymerase sigma factor</fullName>
    </submittedName>
</protein>
<dbReference type="Gene3D" id="1.20.140.160">
    <property type="match status" value="1"/>
</dbReference>
<dbReference type="InterPro" id="IPR007624">
    <property type="entry name" value="RNA_pol_sigma70_r3"/>
</dbReference>
<dbReference type="GO" id="GO:0006352">
    <property type="term" value="P:DNA-templated transcription initiation"/>
    <property type="evidence" value="ECO:0007669"/>
    <property type="project" value="InterPro"/>
</dbReference>
<dbReference type="GO" id="GO:0003677">
    <property type="term" value="F:DNA binding"/>
    <property type="evidence" value="ECO:0007669"/>
    <property type="project" value="UniProtKB-KW"/>
</dbReference>
<evidence type="ECO:0000259" key="5">
    <source>
        <dbReference type="Pfam" id="PF04539"/>
    </source>
</evidence>
<evidence type="ECO:0000256" key="2">
    <source>
        <dbReference type="ARBA" id="ARBA00023082"/>
    </source>
</evidence>
<organism evidence="7 8">
    <name type="scientific">Amazonocrinis nigriterrae CENA67</name>
    <dbReference type="NCBI Taxonomy" id="2794033"/>
    <lineage>
        <taxon>Bacteria</taxon>
        <taxon>Bacillati</taxon>
        <taxon>Cyanobacteriota</taxon>
        <taxon>Cyanophyceae</taxon>
        <taxon>Nostocales</taxon>
        <taxon>Nostocaceae</taxon>
        <taxon>Amazonocrinis</taxon>
        <taxon>Amazonocrinis nigriterrae</taxon>
    </lineage>
</organism>
<reference evidence="7 8" key="1">
    <citation type="journal article" date="2021" name="Int. J. Syst. Evol. Microbiol.">
        <title>Amazonocrinis nigriterrae gen. nov., sp. nov., Atlanticothrix silvestris gen. nov., sp. nov. and Dendronalium phyllosphericum gen. nov., sp. nov., nostocacean cyanobacteria from Brazilian environments.</title>
        <authorList>
            <person name="Alvarenga D.O."/>
            <person name="Andreote A.P.D."/>
            <person name="Branco L.H.Z."/>
            <person name="Delbaje E."/>
            <person name="Cruz R.B."/>
            <person name="Varani A.M."/>
            <person name="Fiore M.F."/>
        </authorList>
    </citation>
    <scope>NUCLEOTIDE SEQUENCE [LARGE SCALE GENOMIC DNA]</scope>
    <source>
        <strain evidence="7 8">CENA67</strain>
    </source>
</reference>
<dbReference type="PANTHER" id="PTHR30385:SF4">
    <property type="entry name" value="RNA POLYMERASE SIGMA-E FACTOR"/>
    <property type="match status" value="1"/>
</dbReference>
<dbReference type="InterPro" id="IPR014284">
    <property type="entry name" value="RNA_pol_sigma-70_dom"/>
</dbReference>
<dbReference type="Pfam" id="PF04542">
    <property type="entry name" value="Sigma70_r2"/>
    <property type="match status" value="1"/>
</dbReference>
<name>A0A8J7I1T1_9NOST</name>